<dbReference type="Gene3D" id="2.115.10.20">
    <property type="entry name" value="Glycosyl hydrolase domain, family 43"/>
    <property type="match status" value="1"/>
</dbReference>
<dbReference type="SUPFAM" id="SSF75005">
    <property type="entry name" value="Arabinanase/levansucrase/invertase"/>
    <property type="match status" value="1"/>
</dbReference>
<protein>
    <submittedName>
        <fullName evidence="7">Glycoside hydrolase putative</fullName>
    </submittedName>
</protein>
<dbReference type="PANTHER" id="PTHR42800:SF3">
    <property type="entry name" value="GLYCOSYL HYDROLASE FAMILY 32 N-TERMINAL DOMAIN-CONTAINING PROTEIN"/>
    <property type="match status" value="1"/>
</dbReference>
<reference evidence="7" key="2">
    <citation type="submission" date="2011-02" db="EMBL/GenBank/DDBJ databases">
        <authorList>
            <person name="MacLean D."/>
        </authorList>
    </citation>
    <scope>NUCLEOTIDE SEQUENCE</scope>
</reference>
<dbReference type="GO" id="GO:0005737">
    <property type="term" value="C:cytoplasm"/>
    <property type="evidence" value="ECO:0007669"/>
    <property type="project" value="TreeGrafter"/>
</dbReference>
<evidence type="ECO:0000259" key="5">
    <source>
        <dbReference type="Pfam" id="PF00251"/>
    </source>
</evidence>
<dbReference type="InterPro" id="IPR013320">
    <property type="entry name" value="ConA-like_dom_sf"/>
</dbReference>
<dbReference type="InterPro" id="IPR013189">
    <property type="entry name" value="Glyco_hydro_32_C"/>
</dbReference>
<dbReference type="PANTHER" id="PTHR42800">
    <property type="entry name" value="EXOINULINASE INUD (AFU_ORTHOLOGUE AFUA_5G00480)"/>
    <property type="match status" value="1"/>
</dbReference>
<keyword evidence="3 4" id="KW-0326">Glycosidase</keyword>
<dbReference type="HOGENOM" id="CLU_013784_2_0_1"/>
<dbReference type="AlphaFoldDB" id="F0W1Y5"/>
<sequence length="607" mass="68203">MKYLALYLANLWVNNLPINANKSESNLLFSKYRPVFHFIAESKWMNDPCGVHWNPKTEMYHMFYQLNPFDTEWGNMTWGQATSKNLAEWVDAPIALSPDSQYDSKGVFSGQAVMSSRNGVNEILLVYTGASCLPISHKIEYSHCEHVMAATTRDDGLTWQKYKEPLILYSPGDFKVTGWRDPYFFQSRSLDIALGLKPSSDETKLHMILAGGIRGAGPAVFFYSGSDFSSLIYQELLFSALPGSSFGEEAVTGNYGDNFEMTSIVELPDEDGNIFDVMLMCIENGDVHSVLWMAGSFEREDGKVVYKPAMVGIADNGIWYASTIFKDPKSENHIAFAWITEDNGRHSQPQGWNGMHALSRVLGIITIRNIYDPQNRLSVKASWVVTKREMLKCEAQTIQTSTIKTLKIVPSPELRKLRGRTTFSVPEVHLPKGGEYLLPIKSKSFEILAMVTQFAGNAEFGFKVRLSTTNTEFTKIIYNHSRRLVTIIRTDSSDMTCPEVTSEHKPATTPHHAYFEAYKIVDDTNGQCTIKFEAVKFNIFVDKSVVEVFVNDRLALSTRIYPCETASVSDGISIISNGNVKFEAIEIWADAKPAWPYRGRGPANPKS</sequence>
<gene>
    <name evidence="7" type="primary">AlNc14C8G1064</name>
    <name evidence="7" type="ORF">ALNC14_012070</name>
</gene>
<dbReference type="Gene3D" id="2.60.120.560">
    <property type="entry name" value="Exo-inulinase, domain 1"/>
    <property type="match status" value="1"/>
</dbReference>
<feature type="domain" description="Glycosyl hydrolase family 32 C-terminal" evidence="6">
    <location>
        <begin position="413"/>
        <end position="588"/>
    </location>
</feature>
<comment type="similarity">
    <text evidence="1 4">Belongs to the glycosyl hydrolase 32 family.</text>
</comment>
<feature type="domain" description="Glycosyl hydrolase family 32 N-terminal" evidence="5">
    <location>
        <begin position="37"/>
        <end position="364"/>
    </location>
</feature>
<dbReference type="CDD" id="cd18621">
    <property type="entry name" value="GH32_XdINV-like"/>
    <property type="match status" value="1"/>
</dbReference>
<dbReference type="GO" id="GO:0005987">
    <property type="term" value="P:sucrose catabolic process"/>
    <property type="evidence" value="ECO:0007669"/>
    <property type="project" value="TreeGrafter"/>
</dbReference>
<dbReference type="InterPro" id="IPR023296">
    <property type="entry name" value="Glyco_hydro_beta-prop_sf"/>
</dbReference>
<organism evidence="7">
    <name type="scientific">Albugo laibachii Nc14</name>
    <dbReference type="NCBI Taxonomy" id="890382"/>
    <lineage>
        <taxon>Eukaryota</taxon>
        <taxon>Sar</taxon>
        <taxon>Stramenopiles</taxon>
        <taxon>Oomycota</taxon>
        <taxon>Peronosporomycetes</taxon>
        <taxon>Albuginales</taxon>
        <taxon>Albuginaceae</taxon>
        <taxon>Albugo</taxon>
    </lineage>
</organism>
<dbReference type="GO" id="GO:0004575">
    <property type="term" value="F:sucrose alpha-glucosidase activity"/>
    <property type="evidence" value="ECO:0007669"/>
    <property type="project" value="TreeGrafter"/>
</dbReference>
<proteinExistence type="inferred from homology"/>
<dbReference type="InterPro" id="IPR013148">
    <property type="entry name" value="Glyco_hydro_32_N"/>
</dbReference>
<evidence type="ECO:0000256" key="3">
    <source>
        <dbReference type="ARBA" id="ARBA00023295"/>
    </source>
</evidence>
<evidence type="ECO:0000256" key="2">
    <source>
        <dbReference type="ARBA" id="ARBA00022801"/>
    </source>
</evidence>
<dbReference type="InterPro" id="IPR001362">
    <property type="entry name" value="Glyco_hydro_32"/>
</dbReference>
<evidence type="ECO:0000259" key="6">
    <source>
        <dbReference type="Pfam" id="PF08244"/>
    </source>
</evidence>
<accession>F0W1Y5</accession>
<evidence type="ECO:0000256" key="4">
    <source>
        <dbReference type="RuleBase" id="RU362110"/>
    </source>
</evidence>
<dbReference type="EMBL" id="FR824053">
    <property type="protein sequence ID" value="CCA15064.1"/>
    <property type="molecule type" value="Genomic_DNA"/>
</dbReference>
<dbReference type="SMART" id="SM00640">
    <property type="entry name" value="Glyco_32"/>
    <property type="match status" value="1"/>
</dbReference>
<name>F0W1Y5_9STRA</name>
<evidence type="ECO:0000313" key="7">
    <source>
        <dbReference type="EMBL" id="CCA15064.1"/>
    </source>
</evidence>
<keyword evidence="2 4" id="KW-0378">Hydrolase</keyword>
<reference evidence="7" key="1">
    <citation type="journal article" date="2011" name="PLoS Biol.">
        <title>Gene gain and loss during evolution of obligate parasitism in the white rust pathogen of Arabidopsis thaliana.</title>
        <authorList>
            <person name="Kemen E."/>
            <person name="Gardiner A."/>
            <person name="Schultz-Larsen T."/>
            <person name="Kemen A.C."/>
            <person name="Balmuth A.L."/>
            <person name="Robert-Seilaniantz A."/>
            <person name="Bailey K."/>
            <person name="Holub E."/>
            <person name="Studholme D.J."/>
            <person name="Maclean D."/>
            <person name="Jones J.D."/>
        </authorList>
    </citation>
    <scope>NUCLEOTIDE SEQUENCE</scope>
</reference>
<dbReference type="SUPFAM" id="SSF49899">
    <property type="entry name" value="Concanavalin A-like lectins/glucanases"/>
    <property type="match status" value="1"/>
</dbReference>
<dbReference type="Pfam" id="PF08244">
    <property type="entry name" value="Glyco_hydro_32C"/>
    <property type="match status" value="1"/>
</dbReference>
<dbReference type="Pfam" id="PF00251">
    <property type="entry name" value="Glyco_hydro_32N"/>
    <property type="match status" value="1"/>
</dbReference>
<evidence type="ECO:0000256" key="1">
    <source>
        <dbReference type="ARBA" id="ARBA00009902"/>
    </source>
</evidence>